<feature type="domain" description="PAC" evidence="9">
    <location>
        <begin position="329"/>
        <end position="381"/>
    </location>
</feature>
<reference evidence="13" key="4">
    <citation type="submission" date="2020-05" db="EMBL/GenBank/DDBJ databases">
        <title>Complete genome sequence of Bradyrhizobium diazoefficiens XF4 isolated from soybean nodule.</title>
        <authorList>
            <person name="Noda R."/>
            <person name="Kakizaki K."/>
            <person name="Minamisawa K."/>
        </authorList>
    </citation>
    <scope>NUCLEOTIDE SEQUENCE</scope>
    <source>
        <strain evidence="13">XF4</strain>
    </source>
</reference>
<dbReference type="SMART" id="SM00388">
    <property type="entry name" value="HisKA"/>
    <property type="match status" value="1"/>
</dbReference>
<feature type="domain" description="PAS" evidence="8">
    <location>
        <begin position="255"/>
        <end position="293"/>
    </location>
</feature>
<reference evidence="15" key="6">
    <citation type="submission" date="2020-05" db="EMBL/GenBank/DDBJ databases">
        <title>Complete genome sequence of Bradyrhizobium diazoefficiens XF8 isolated from soybean nodule.</title>
        <authorList>
            <person name="Noda R."/>
            <person name="Kakizaki K."/>
            <person name="Minamisawa K."/>
        </authorList>
    </citation>
    <scope>NUCLEOTIDE SEQUENCE</scope>
    <source>
        <strain evidence="15">XF8</strain>
    </source>
</reference>
<evidence type="ECO:0000256" key="2">
    <source>
        <dbReference type="ARBA" id="ARBA00012438"/>
    </source>
</evidence>
<dbReference type="InterPro" id="IPR003661">
    <property type="entry name" value="HisK_dim/P_dom"/>
</dbReference>
<reference evidence="12" key="3">
    <citation type="submission" date="2020-05" db="EMBL/GenBank/DDBJ databases">
        <title>Complete genome sequence of Bradyrhizobium diazoefficiens XF3 isolated from soybean nodule.</title>
        <authorList>
            <person name="Noda R."/>
            <person name="Kakizaki K."/>
            <person name="Minamisawa K."/>
        </authorList>
    </citation>
    <scope>NUCLEOTIDE SEQUENCE</scope>
    <source>
        <strain evidence="12">XF3</strain>
    </source>
</reference>
<dbReference type="Pfam" id="PF03707">
    <property type="entry name" value="MHYT"/>
    <property type="match status" value="2"/>
</dbReference>
<protein>
    <recommendedName>
        <fullName evidence="2">histidine kinase</fullName>
        <ecNumber evidence="2">2.7.13.3</ecNumber>
    </recommendedName>
</protein>
<dbReference type="PANTHER" id="PTHR43065">
    <property type="entry name" value="SENSOR HISTIDINE KINASE"/>
    <property type="match status" value="1"/>
</dbReference>
<dbReference type="InterPro" id="IPR035965">
    <property type="entry name" value="PAS-like_dom_sf"/>
</dbReference>
<evidence type="ECO:0000259" key="6">
    <source>
        <dbReference type="PROSITE" id="PS50109"/>
    </source>
</evidence>
<evidence type="ECO:0000313" key="14">
    <source>
        <dbReference type="EMBL" id="BCE60948.1"/>
    </source>
</evidence>
<dbReference type="SUPFAM" id="SSF47384">
    <property type="entry name" value="Homodimeric domain of signal transducing histidine kinase"/>
    <property type="match status" value="1"/>
</dbReference>
<dbReference type="SUPFAM" id="SSF52172">
    <property type="entry name" value="CheY-like"/>
    <property type="match status" value="1"/>
</dbReference>
<dbReference type="Gene3D" id="3.30.450.20">
    <property type="entry name" value="PAS domain"/>
    <property type="match status" value="1"/>
</dbReference>
<dbReference type="InterPro" id="IPR001789">
    <property type="entry name" value="Sig_transdc_resp-reg_receiver"/>
</dbReference>
<evidence type="ECO:0000259" key="8">
    <source>
        <dbReference type="PROSITE" id="PS50112"/>
    </source>
</evidence>
<keyword evidence="5" id="KW-1133">Transmembrane helix</keyword>
<keyword evidence="12" id="KW-0808">Transferase</keyword>
<dbReference type="EMBL" id="AP023099">
    <property type="protein sequence ID" value="BCE95707.1"/>
    <property type="molecule type" value="Genomic_DNA"/>
</dbReference>
<dbReference type="InterPro" id="IPR011006">
    <property type="entry name" value="CheY-like_superfamily"/>
</dbReference>
<dbReference type="PROSITE" id="PS50113">
    <property type="entry name" value="PAC"/>
    <property type="match status" value="1"/>
</dbReference>
<dbReference type="PROSITE" id="PS50110">
    <property type="entry name" value="RESPONSE_REGULATORY"/>
    <property type="match status" value="1"/>
</dbReference>
<dbReference type="SMART" id="SM00448">
    <property type="entry name" value="REC"/>
    <property type="match status" value="1"/>
</dbReference>
<dbReference type="EMBL" id="AP023093">
    <property type="protein sequence ID" value="BCE43391.1"/>
    <property type="molecule type" value="Genomic_DNA"/>
</dbReference>
<evidence type="ECO:0000259" key="7">
    <source>
        <dbReference type="PROSITE" id="PS50110"/>
    </source>
</evidence>
<feature type="transmembrane region" description="Helical" evidence="5">
    <location>
        <begin position="110"/>
        <end position="132"/>
    </location>
</feature>
<gene>
    <name evidence="16" type="ORF">XF10B_85050</name>
    <name evidence="11" type="ORF">XF1B_86380</name>
    <name evidence="12" type="ORF">XF3B_84220</name>
    <name evidence="13" type="ORF">XF4B_85630</name>
    <name evidence="14" type="ORF">XF5B_84600</name>
    <name evidence="15" type="ORF">XF8B_84240</name>
</gene>
<feature type="transmembrane region" description="Helical" evidence="5">
    <location>
        <begin position="83"/>
        <end position="103"/>
    </location>
</feature>
<dbReference type="InterPro" id="IPR003594">
    <property type="entry name" value="HATPase_dom"/>
</dbReference>
<dbReference type="InterPro" id="IPR000014">
    <property type="entry name" value="PAS"/>
</dbReference>
<feature type="transmembrane region" description="Helical" evidence="5">
    <location>
        <begin position="216"/>
        <end position="237"/>
    </location>
</feature>
<evidence type="ECO:0000313" key="16">
    <source>
        <dbReference type="EMBL" id="BCE95707.1"/>
    </source>
</evidence>
<keyword evidence="5" id="KW-0812">Transmembrane</keyword>
<dbReference type="SMART" id="SM00086">
    <property type="entry name" value="PAC"/>
    <property type="match status" value="1"/>
</dbReference>
<evidence type="ECO:0000256" key="4">
    <source>
        <dbReference type="PROSITE-ProRule" id="PRU00169"/>
    </source>
</evidence>
<dbReference type="PROSITE" id="PS50109">
    <property type="entry name" value="HIS_KIN"/>
    <property type="match status" value="1"/>
</dbReference>
<dbReference type="Gene3D" id="1.10.287.130">
    <property type="match status" value="1"/>
</dbReference>
<dbReference type="PROSITE" id="PS50112">
    <property type="entry name" value="PAS"/>
    <property type="match status" value="1"/>
</dbReference>
<dbReference type="PANTHER" id="PTHR43065:SF49">
    <property type="entry name" value="HISTIDINE KINASE"/>
    <property type="match status" value="1"/>
</dbReference>
<evidence type="ECO:0000256" key="1">
    <source>
        <dbReference type="ARBA" id="ARBA00000085"/>
    </source>
</evidence>
<feature type="transmembrane region" description="Helical" evidence="5">
    <location>
        <begin position="173"/>
        <end position="196"/>
    </location>
</feature>
<dbReference type="Pfam" id="PF00512">
    <property type="entry name" value="HisKA"/>
    <property type="match status" value="1"/>
</dbReference>
<dbReference type="InterPro" id="IPR005467">
    <property type="entry name" value="His_kinase_dom"/>
</dbReference>
<dbReference type="CDD" id="cd00130">
    <property type="entry name" value="PAS"/>
    <property type="match status" value="1"/>
</dbReference>
<evidence type="ECO:0000313" key="12">
    <source>
        <dbReference type="EMBL" id="BCE43391.1"/>
    </source>
</evidence>
<evidence type="ECO:0000313" key="11">
    <source>
        <dbReference type="EMBL" id="BCE25957.1"/>
    </source>
</evidence>
<dbReference type="PROSITE" id="PS50924">
    <property type="entry name" value="MHYT"/>
    <property type="match status" value="1"/>
</dbReference>
<feature type="domain" description="Histidine kinase" evidence="6">
    <location>
        <begin position="401"/>
        <end position="616"/>
    </location>
</feature>
<reference evidence="16" key="2">
    <citation type="submission" date="2020-05" db="EMBL/GenBank/DDBJ databases">
        <title>Complete genome sequence of Bradyrhizobium diazoefficiens XF10 isolated from soybean nodule.</title>
        <authorList>
            <person name="Noda R."/>
            <person name="Kakizaki K."/>
            <person name="Minamisawa K."/>
        </authorList>
    </citation>
    <scope>NUCLEOTIDE SEQUENCE</scope>
    <source>
        <strain evidence="16">XF10</strain>
    </source>
</reference>
<reference evidence="11" key="1">
    <citation type="submission" date="2020-05" db="EMBL/GenBank/DDBJ databases">
        <title>Complete genome sequence of Bradyrhizobium diazoefficiens XF1 isolated from soybean nodule.</title>
        <authorList>
            <person name="Noda R."/>
            <person name="Kakizaki K."/>
            <person name="Minamisawa K."/>
        </authorList>
    </citation>
    <scope>NUCLEOTIDE SEQUENCE</scope>
    <source>
        <strain evidence="11">XF1</strain>
    </source>
</reference>
<dbReference type="EC" id="2.7.13.3" evidence="2"/>
<feature type="modified residue" description="4-aspartylphosphate" evidence="4">
    <location>
        <position position="689"/>
    </location>
</feature>
<dbReference type="CDD" id="cd00082">
    <property type="entry name" value="HisKA"/>
    <property type="match status" value="1"/>
</dbReference>
<dbReference type="InterPro" id="IPR036890">
    <property type="entry name" value="HATPase_C_sf"/>
</dbReference>
<dbReference type="InterPro" id="IPR004358">
    <property type="entry name" value="Sig_transdc_His_kin-like_C"/>
</dbReference>
<dbReference type="Pfam" id="PF00072">
    <property type="entry name" value="Response_reg"/>
    <property type="match status" value="1"/>
</dbReference>
<accession>A0A809Z195</accession>
<dbReference type="Gene3D" id="3.40.50.2300">
    <property type="match status" value="1"/>
</dbReference>
<proteinExistence type="predicted"/>
<comment type="catalytic activity">
    <reaction evidence="1">
        <text>ATP + protein L-histidine = ADP + protein N-phospho-L-histidine.</text>
        <dbReference type="EC" id="2.7.13.3"/>
    </reaction>
</comment>
<feature type="transmembrane region" description="Helical" evidence="5">
    <location>
        <begin position="14"/>
        <end position="35"/>
    </location>
</feature>
<dbReference type="EMBL" id="AP023097">
    <property type="protein sequence ID" value="BCE78313.1"/>
    <property type="molecule type" value="Genomic_DNA"/>
</dbReference>
<evidence type="ECO:0000313" key="15">
    <source>
        <dbReference type="EMBL" id="BCE78313.1"/>
    </source>
</evidence>
<dbReference type="NCBIfam" id="TIGR00229">
    <property type="entry name" value="sensory_box"/>
    <property type="match status" value="1"/>
</dbReference>
<dbReference type="SUPFAM" id="SSF55785">
    <property type="entry name" value="PYP-like sensor domain (PAS domain)"/>
    <property type="match status" value="1"/>
</dbReference>
<dbReference type="PRINTS" id="PR00344">
    <property type="entry name" value="BCTRLSENSOR"/>
</dbReference>
<dbReference type="InterPro" id="IPR001610">
    <property type="entry name" value="PAC"/>
</dbReference>
<keyword evidence="5" id="KW-0472">Membrane</keyword>
<dbReference type="Pfam" id="PF13426">
    <property type="entry name" value="PAS_9"/>
    <property type="match status" value="1"/>
</dbReference>
<dbReference type="SUPFAM" id="SSF55874">
    <property type="entry name" value="ATPase domain of HSP90 chaperone/DNA topoisomerase II/histidine kinase"/>
    <property type="match status" value="1"/>
</dbReference>
<evidence type="ECO:0000313" key="13">
    <source>
        <dbReference type="EMBL" id="BCE52214.1"/>
    </source>
</evidence>
<dbReference type="EMBL" id="AP023091">
    <property type="protein sequence ID" value="BCE25957.1"/>
    <property type="molecule type" value="Genomic_DNA"/>
</dbReference>
<dbReference type="SMART" id="SM00387">
    <property type="entry name" value="HATPase_c"/>
    <property type="match status" value="1"/>
</dbReference>
<feature type="domain" description="Response regulatory" evidence="7">
    <location>
        <begin position="639"/>
        <end position="750"/>
    </location>
</feature>
<dbReference type="InterPro" id="IPR005330">
    <property type="entry name" value="MHYT_dom"/>
</dbReference>
<dbReference type="InterPro" id="IPR036097">
    <property type="entry name" value="HisK_dim/P_sf"/>
</dbReference>
<keyword evidence="12" id="KW-0418">Kinase</keyword>
<dbReference type="GO" id="GO:0016020">
    <property type="term" value="C:membrane"/>
    <property type="evidence" value="ECO:0007669"/>
    <property type="project" value="UniProtKB-UniRule"/>
</dbReference>
<sequence>MAEMHHHAASHDPVLVALSILIAALASYTALDLATRMRAASGRARRSWLVAAAIAMGGGIWSMHFVGMLAFSLPGIEISYDPFLTLLSLVIPIVVAAAAFAVVGRRPQALLASGFAMGLGISGMHYTGMAAMRMAALIQYDPRWVVLSILIAISASIVALWLAFRNTNAVQRLFAGLVMGLAISGMHYAAMEGVMFLPTSAMARPAGHLGVGQAPLAFLLAGITIMILSIGIAAAVYDRASAERAQREAAALRRSEERFRLLVEGIADHAIFMLDPDGRVGNWNLGARRLMGYGDDIVGTSYTIFHTEEDCAAGAPARALVEAEREGKSAIEGWRVRKDRSRFWAEATIVAVRNDSGAIAGFAKIVRDVSERRRAQEALDRAREALMMSQKMETIGQLTGGVAHDFNNLLAAVLGSLELLKKRLPTDDPKILRLVENAMQGAVRGASLTQRMLAFARKQDLRPAVVDVRELVRGMASLLKFEAGIDVETRFPMHLPKVKVDANQLELAILNLAVNARDAMPDGGQITIAAREEQGEGGLSSSGYVALSVSDTGCGMSDEILKHAQEPFFTTKGVGKGTGLGLSMVHGLAEQSGGRLVLKSRPGEGTTADIWLPIAEETAVPDLRIAAPAAVARPSRQLSVLVVDDDLLVLENTAAMLEDLGHVVVEARSGDEALALLRRTRTVDLVVTDYAMPGMTGLQLANAIAAERPETVILLSTGYADLPSDTRSSLPRLAKPFDQAALAKAIEAAMGEEEPAGSVVAFRPKSA</sequence>
<organism evidence="12">
    <name type="scientific">Bradyrhizobium diazoefficiens</name>
    <dbReference type="NCBI Taxonomy" id="1355477"/>
    <lineage>
        <taxon>Bacteria</taxon>
        <taxon>Pseudomonadati</taxon>
        <taxon>Pseudomonadota</taxon>
        <taxon>Alphaproteobacteria</taxon>
        <taxon>Hyphomicrobiales</taxon>
        <taxon>Nitrobacteraceae</taxon>
        <taxon>Bradyrhizobium</taxon>
    </lineage>
</organism>
<evidence type="ECO:0000259" key="9">
    <source>
        <dbReference type="PROSITE" id="PS50113"/>
    </source>
</evidence>
<dbReference type="GO" id="GO:0000155">
    <property type="term" value="F:phosphorelay sensor kinase activity"/>
    <property type="evidence" value="ECO:0007669"/>
    <property type="project" value="InterPro"/>
</dbReference>
<dbReference type="EMBL" id="AP023095">
    <property type="protein sequence ID" value="BCE60948.1"/>
    <property type="molecule type" value="Genomic_DNA"/>
</dbReference>
<name>A0A809Z195_9BRAD</name>
<reference evidence="14" key="5">
    <citation type="submission" date="2020-05" db="EMBL/GenBank/DDBJ databases">
        <title>Complete genome sequence of Bradyrhizobium diazoefficiens XF5 isolated from soybean nodule.</title>
        <authorList>
            <person name="Noda R."/>
            <person name="Kakizaki K."/>
            <person name="Minamisawa K."/>
        </authorList>
    </citation>
    <scope>NUCLEOTIDE SEQUENCE</scope>
    <source>
        <strain evidence="14">XF5</strain>
    </source>
</reference>
<feature type="domain" description="MHYT" evidence="10">
    <location>
        <begin position="11"/>
        <end position="197"/>
    </location>
</feature>
<feature type="transmembrane region" description="Helical" evidence="5">
    <location>
        <begin position="47"/>
        <end position="71"/>
    </location>
</feature>
<dbReference type="InterPro" id="IPR000700">
    <property type="entry name" value="PAS-assoc_C"/>
</dbReference>
<feature type="transmembrane region" description="Helical" evidence="5">
    <location>
        <begin position="144"/>
        <end position="164"/>
    </location>
</feature>
<dbReference type="EMBL" id="AP023094">
    <property type="protein sequence ID" value="BCE52214.1"/>
    <property type="molecule type" value="Genomic_DNA"/>
</dbReference>
<dbReference type="Gene3D" id="3.30.565.10">
    <property type="entry name" value="Histidine kinase-like ATPase, C-terminal domain"/>
    <property type="match status" value="1"/>
</dbReference>
<evidence type="ECO:0000256" key="3">
    <source>
        <dbReference type="ARBA" id="ARBA00022553"/>
    </source>
</evidence>
<keyword evidence="3 4" id="KW-0597">Phosphoprotein</keyword>
<dbReference type="Pfam" id="PF02518">
    <property type="entry name" value="HATPase_c"/>
    <property type="match status" value="1"/>
</dbReference>
<evidence type="ECO:0000259" key="10">
    <source>
        <dbReference type="PROSITE" id="PS50924"/>
    </source>
</evidence>
<evidence type="ECO:0000256" key="5">
    <source>
        <dbReference type="PROSITE-ProRule" id="PRU00244"/>
    </source>
</evidence>
<dbReference type="AlphaFoldDB" id="A0A809Z195"/>